<protein>
    <submittedName>
        <fullName evidence="1">Uncharacterized protein</fullName>
    </submittedName>
</protein>
<dbReference type="RefSeq" id="WP_078316057.1">
    <property type="nucleotide sequence ID" value="NZ_MAFQ01000026.1"/>
</dbReference>
<dbReference type="AlphaFoldDB" id="A0A4R5PDW7"/>
<comment type="caution">
    <text evidence="1">The sequence shown here is derived from an EMBL/GenBank/DDBJ whole genome shotgun (WGS) entry which is preliminary data.</text>
</comment>
<organism evidence="1 2">
    <name type="scientific">Mycobacteroides franklinii</name>
    <dbReference type="NCBI Taxonomy" id="948102"/>
    <lineage>
        <taxon>Bacteria</taxon>
        <taxon>Bacillati</taxon>
        <taxon>Actinomycetota</taxon>
        <taxon>Actinomycetes</taxon>
        <taxon>Mycobacteriales</taxon>
        <taxon>Mycobacteriaceae</taxon>
        <taxon>Mycobacteroides</taxon>
    </lineage>
</organism>
<evidence type="ECO:0000313" key="2">
    <source>
        <dbReference type="Proteomes" id="UP000295627"/>
    </source>
</evidence>
<dbReference type="Proteomes" id="UP000295627">
    <property type="component" value="Unassembled WGS sequence"/>
</dbReference>
<name>A0A4R5PDW7_9MYCO</name>
<gene>
    <name evidence="1" type="ORF">EJ571_04790</name>
</gene>
<sequence length="113" mass="11838">MGTPEVDQLLAAPDSELYAALGRAVDKSAADDDSAENAGEQYFRSNLPKFAQKICTDPHVTALRRSYADSTTLVAAIADALSTLAGLPAVLSISVLVLRYGLDKLCGSPTPLT</sequence>
<reference evidence="1 2" key="1">
    <citation type="journal article" date="2019" name="Sci. Rep.">
        <title>Extended insight into the Mycobacterium chelonae-abscessus complex through whole genome sequencing of Mycobacterium salmoniphilum outbreak and Mycobacterium salmoniphilum-like strains.</title>
        <authorList>
            <person name="Behra P.R.K."/>
            <person name="Das S."/>
            <person name="Pettersson B.M.F."/>
            <person name="Shirreff L."/>
            <person name="DuCote T."/>
            <person name="Jacobsson K.G."/>
            <person name="Ennis D.G."/>
            <person name="Kirsebom L.A."/>
        </authorList>
    </citation>
    <scope>NUCLEOTIDE SEQUENCE [LARGE SCALE GENOMIC DNA]</scope>
    <source>
        <strain evidence="1 2">DSM 45524</strain>
    </source>
</reference>
<accession>A0A4R5PDW7</accession>
<evidence type="ECO:0000313" key="1">
    <source>
        <dbReference type="EMBL" id="TDH23596.1"/>
    </source>
</evidence>
<dbReference type="EMBL" id="RXLR01000010">
    <property type="protein sequence ID" value="TDH23596.1"/>
    <property type="molecule type" value="Genomic_DNA"/>
</dbReference>
<proteinExistence type="predicted"/>